<dbReference type="PRINTS" id="PR00598">
    <property type="entry name" value="HTHMARR"/>
</dbReference>
<dbReference type="InterPro" id="IPR036390">
    <property type="entry name" value="WH_DNA-bd_sf"/>
</dbReference>
<dbReference type="EMBL" id="WHZU01000015">
    <property type="protein sequence ID" value="NEH12208.1"/>
    <property type="molecule type" value="Genomic_DNA"/>
</dbReference>
<dbReference type="GO" id="GO:0003677">
    <property type="term" value="F:DNA binding"/>
    <property type="evidence" value="ECO:0007669"/>
    <property type="project" value="UniProtKB-KW"/>
</dbReference>
<dbReference type="InterPro" id="IPR000835">
    <property type="entry name" value="HTH_MarR-typ"/>
</dbReference>
<evidence type="ECO:0000259" key="1">
    <source>
        <dbReference type="PROSITE" id="PS50995"/>
    </source>
</evidence>
<protein>
    <submittedName>
        <fullName evidence="2">Winged helix DNA-binding protein</fullName>
    </submittedName>
</protein>
<sequence length="163" mass="18272">MASDSRKGVVMGYAEDAVDEMFALAVRSRGKNIDTVNRGAKGEMPALHMLAMSSVPLTPGRMSDMLAVSPGRVSAILDRLEKKGMVVRETDPSNRRNVLVSITDKGREADRRTFTEIHDRFVHVFERMGEDHTRQFLDRCKEFVDYMRDEGFPSPPEGPPCAI</sequence>
<accession>A0ABX0CAR2</accession>
<reference evidence="2 3" key="1">
    <citation type="submission" date="2019-10" db="EMBL/GenBank/DDBJ databases">
        <title>Bifidobacterium from non-human primates.</title>
        <authorList>
            <person name="Modesto M."/>
        </authorList>
    </citation>
    <scope>NUCLEOTIDE SEQUENCE [LARGE SCALE GENOMIC DNA]</scope>
    <source>
        <strain evidence="2 3">SMA1</strain>
    </source>
</reference>
<dbReference type="PANTHER" id="PTHR33164:SF43">
    <property type="entry name" value="HTH-TYPE TRANSCRIPTIONAL REPRESSOR YETL"/>
    <property type="match status" value="1"/>
</dbReference>
<dbReference type="Pfam" id="PF12802">
    <property type="entry name" value="MarR_2"/>
    <property type="match status" value="1"/>
</dbReference>
<proteinExistence type="predicted"/>
<organism evidence="2 3">
    <name type="scientific">Bifidobacterium saimiriisciurei</name>
    <dbReference type="NCBI Taxonomy" id="2661627"/>
    <lineage>
        <taxon>Bacteria</taxon>
        <taxon>Bacillati</taxon>
        <taxon>Actinomycetota</taxon>
        <taxon>Actinomycetes</taxon>
        <taxon>Bifidobacteriales</taxon>
        <taxon>Bifidobacteriaceae</taxon>
        <taxon>Bifidobacterium</taxon>
    </lineage>
</organism>
<dbReference type="InterPro" id="IPR039422">
    <property type="entry name" value="MarR/SlyA-like"/>
</dbReference>
<evidence type="ECO:0000313" key="3">
    <source>
        <dbReference type="Proteomes" id="UP000475155"/>
    </source>
</evidence>
<dbReference type="PANTHER" id="PTHR33164">
    <property type="entry name" value="TRANSCRIPTIONAL REGULATOR, MARR FAMILY"/>
    <property type="match status" value="1"/>
</dbReference>
<keyword evidence="3" id="KW-1185">Reference proteome</keyword>
<evidence type="ECO:0000313" key="2">
    <source>
        <dbReference type="EMBL" id="NEH12208.1"/>
    </source>
</evidence>
<dbReference type="SMART" id="SM00347">
    <property type="entry name" value="HTH_MARR"/>
    <property type="match status" value="1"/>
</dbReference>
<dbReference type="Gene3D" id="1.10.10.10">
    <property type="entry name" value="Winged helix-like DNA-binding domain superfamily/Winged helix DNA-binding domain"/>
    <property type="match status" value="1"/>
</dbReference>
<comment type="caution">
    <text evidence="2">The sequence shown here is derived from an EMBL/GenBank/DDBJ whole genome shotgun (WGS) entry which is preliminary data.</text>
</comment>
<dbReference type="Proteomes" id="UP000475155">
    <property type="component" value="Unassembled WGS sequence"/>
</dbReference>
<feature type="domain" description="HTH marR-type" evidence="1">
    <location>
        <begin position="15"/>
        <end position="145"/>
    </location>
</feature>
<keyword evidence="2" id="KW-0238">DNA-binding</keyword>
<dbReference type="PROSITE" id="PS50995">
    <property type="entry name" value="HTH_MARR_2"/>
    <property type="match status" value="1"/>
</dbReference>
<dbReference type="SUPFAM" id="SSF46785">
    <property type="entry name" value="Winged helix' DNA-binding domain"/>
    <property type="match status" value="1"/>
</dbReference>
<dbReference type="InterPro" id="IPR036388">
    <property type="entry name" value="WH-like_DNA-bd_sf"/>
</dbReference>
<gene>
    <name evidence="2" type="ORF">GFD18_08945</name>
</gene>
<dbReference type="CDD" id="cd00090">
    <property type="entry name" value="HTH_ARSR"/>
    <property type="match status" value="1"/>
</dbReference>
<name>A0ABX0CAR2_9BIFI</name>
<dbReference type="InterPro" id="IPR011991">
    <property type="entry name" value="ArsR-like_HTH"/>
</dbReference>